<dbReference type="SMR" id="A0A7J4MUP4"/>
<evidence type="ECO:0000313" key="5">
    <source>
        <dbReference type="EMBL" id="HIH64387.1"/>
    </source>
</evidence>
<dbReference type="GO" id="GO:0070733">
    <property type="term" value="F:AMPylase activity"/>
    <property type="evidence" value="ECO:0007669"/>
    <property type="project" value="UniProtKB-EC"/>
</dbReference>
<dbReference type="Proteomes" id="UP000538031">
    <property type="component" value="Unassembled WGS sequence"/>
</dbReference>
<gene>
    <name evidence="5" type="ORF">HA285_02090</name>
</gene>
<sequence>MEIKVLEKLAEFFEEKDEVDLAYLFGSTSRGDKGKLGDFDIGVLLREPLEEQGMLQFQLKLLDDLVSLLKADKVDLIIMNDAPLSLNYNIIKDGILLKDDEEKRIKFEKNIMSEYLDRRYYMDRHARIAIKGIAQQGLI</sequence>
<reference evidence="6" key="1">
    <citation type="journal article" date="2020" name="bioRxiv">
        <title>A rank-normalized archaeal taxonomy based on genome phylogeny resolves widespread incomplete and uneven classifications.</title>
        <authorList>
            <person name="Rinke C."/>
            <person name="Chuvochina M."/>
            <person name="Mussig A.J."/>
            <person name="Chaumeil P.-A."/>
            <person name="Waite D.W."/>
            <person name="Whitman W.B."/>
            <person name="Parks D.H."/>
            <person name="Hugenholtz P."/>
        </authorList>
    </citation>
    <scope>NUCLEOTIDE SEQUENCE [LARGE SCALE GENOMIC DNA]</scope>
</reference>
<comment type="catalytic activity">
    <reaction evidence="3">
        <text>L-tyrosyl-[protein] + ATP = O-(5'-adenylyl)-L-tyrosyl-[protein] + diphosphate</text>
        <dbReference type="Rhea" id="RHEA:54288"/>
        <dbReference type="Rhea" id="RHEA-COMP:10136"/>
        <dbReference type="Rhea" id="RHEA-COMP:13846"/>
        <dbReference type="ChEBI" id="CHEBI:30616"/>
        <dbReference type="ChEBI" id="CHEBI:33019"/>
        <dbReference type="ChEBI" id="CHEBI:46858"/>
        <dbReference type="ChEBI" id="CHEBI:83624"/>
        <dbReference type="EC" id="2.7.7.108"/>
    </reaction>
</comment>
<dbReference type="EMBL" id="DUHT01000020">
    <property type="protein sequence ID" value="HIH64387.1"/>
    <property type="molecule type" value="Genomic_DNA"/>
</dbReference>
<dbReference type="PANTHER" id="PTHR43852">
    <property type="entry name" value="NUCLEOTIDYLTRANSFERASE"/>
    <property type="match status" value="1"/>
</dbReference>
<evidence type="ECO:0000256" key="1">
    <source>
        <dbReference type="ARBA" id="ARBA00034531"/>
    </source>
</evidence>
<keyword evidence="5" id="KW-0808">Transferase</keyword>
<dbReference type="Pfam" id="PF18765">
    <property type="entry name" value="Polbeta"/>
    <property type="match status" value="1"/>
</dbReference>
<dbReference type="Gene3D" id="3.30.460.10">
    <property type="entry name" value="Beta Polymerase, domain 2"/>
    <property type="match status" value="1"/>
</dbReference>
<accession>A0A7J4MUP4</accession>
<feature type="domain" description="Polymerase beta nucleotidyltransferase" evidence="4">
    <location>
        <begin position="7"/>
        <end position="102"/>
    </location>
</feature>
<dbReference type="InterPro" id="IPR043519">
    <property type="entry name" value="NT_sf"/>
</dbReference>
<name>A0A7J4MUP4_METTF</name>
<dbReference type="EC" id="2.7.7.108" evidence="1"/>
<dbReference type="RefSeq" id="WP_010876047.1">
    <property type="nucleotide sequence ID" value="NZ_CP064324.1"/>
</dbReference>
<evidence type="ECO:0000256" key="3">
    <source>
        <dbReference type="ARBA" id="ARBA00048696"/>
    </source>
</evidence>
<comment type="catalytic activity">
    <reaction evidence="2">
        <text>O-(5'-adenylyl)-L-tyrosyl-[protein] + ATP = O-[5'-(adenylyl-(5'-&gt;3')-adenylyl)]-L-tyrosyl-[protein] + diphosphate</text>
        <dbReference type="Rhea" id="RHEA:66528"/>
        <dbReference type="Rhea" id="RHEA-COMP:13846"/>
        <dbReference type="Rhea" id="RHEA-COMP:17046"/>
        <dbReference type="ChEBI" id="CHEBI:30616"/>
        <dbReference type="ChEBI" id="CHEBI:33019"/>
        <dbReference type="ChEBI" id="CHEBI:83624"/>
        <dbReference type="ChEBI" id="CHEBI:167160"/>
    </reaction>
</comment>
<dbReference type="PANTHER" id="PTHR43852:SF3">
    <property type="entry name" value="NUCLEOTIDYLTRANSFERASE"/>
    <property type="match status" value="1"/>
</dbReference>
<comment type="caution">
    <text evidence="5">The sequence shown here is derived from an EMBL/GenBank/DDBJ whole genome shotgun (WGS) entry which is preliminary data.</text>
</comment>
<evidence type="ECO:0000256" key="2">
    <source>
        <dbReference type="ARBA" id="ARBA00047518"/>
    </source>
</evidence>
<evidence type="ECO:0000313" key="6">
    <source>
        <dbReference type="Proteomes" id="UP000538031"/>
    </source>
</evidence>
<organism evidence="5 6">
    <name type="scientific">Methanothermobacter thermautotrophicus</name>
    <name type="common">Methanobacterium thermoformicicum</name>
    <dbReference type="NCBI Taxonomy" id="145262"/>
    <lineage>
        <taxon>Archaea</taxon>
        <taxon>Methanobacteriati</taxon>
        <taxon>Methanobacteriota</taxon>
        <taxon>Methanomada group</taxon>
        <taxon>Methanobacteria</taxon>
        <taxon>Methanobacteriales</taxon>
        <taxon>Methanobacteriaceae</taxon>
        <taxon>Methanothermobacter</taxon>
    </lineage>
</organism>
<dbReference type="NCBIfam" id="NF047752">
    <property type="entry name" value="MntA_antitoxin"/>
    <property type="match status" value="1"/>
</dbReference>
<dbReference type="CDD" id="cd05403">
    <property type="entry name" value="NT_KNTase_like"/>
    <property type="match status" value="1"/>
</dbReference>
<dbReference type="InterPro" id="IPR052930">
    <property type="entry name" value="TA_antitoxin_MntA"/>
</dbReference>
<dbReference type="OMA" id="VYCSNTE"/>
<evidence type="ECO:0000259" key="4">
    <source>
        <dbReference type="Pfam" id="PF18765"/>
    </source>
</evidence>
<dbReference type="GeneID" id="82296864"/>
<protein>
    <recommendedName>
        <fullName evidence="1">protein adenylyltransferase</fullName>
        <ecNumber evidence="1">2.7.7.108</ecNumber>
    </recommendedName>
</protein>
<dbReference type="SUPFAM" id="SSF81301">
    <property type="entry name" value="Nucleotidyltransferase"/>
    <property type="match status" value="1"/>
</dbReference>
<dbReference type="InterPro" id="IPR041633">
    <property type="entry name" value="Polbeta"/>
</dbReference>
<proteinExistence type="predicted"/>
<dbReference type="AlphaFoldDB" id="A0A7J4MUP4"/>